<feature type="domain" description="SpoVT-AbrB" evidence="8">
    <location>
        <begin position="5"/>
        <end position="50"/>
    </location>
</feature>
<dbReference type="InterPro" id="IPR052731">
    <property type="entry name" value="B_subtilis_Trans_State_Reg"/>
</dbReference>
<evidence type="ECO:0000256" key="5">
    <source>
        <dbReference type="ARBA" id="ARBA00023159"/>
    </source>
</evidence>
<keyword evidence="3" id="KW-0805">Transcription regulation</keyword>
<keyword evidence="1" id="KW-0678">Repressor</keyword>
<dbReference type="GO" id="GO:0042802">
    <property type="term" value="F:identical protein binding"/>
    <property type="evidence" value="ECO:0007669"/>
    <property type="project" value="UniProtKB-ARBA"/>
</dbReference>
<protein>
    <submittedName>
        <fullName evidence="9">AbrB family transcriptional regulator</fullName>
    </submittedName>
</protein>
<keyword evidence="4 7" id="KW-0238">DNA-binding</keyword>
<dbReference type="Pfam" id="PF18277">
    <property type="entry name" value="AbrB_C"/>
    <property type="match status" value="1"/>
</dbReference>
<evidence type="ECO:0000256" key="1">
    <source>
        <dbReference type="ARBA" id="ARBA00022491"/>
    </source>
</evidence>
<name>A0A2A8H7V7_9BACI</name>
<evidence type="ECO:0000256" key="4">
    <source>
        <dbReference type="ARBA" id="ARBA00023125"/>
    </source>
</evidence>
<comment type="caution">
    <text evidence="9">The sequence shown here is derived from an EMBL/GenBank/DDBJ whole genome shotgun (WGS) entry which is preliminary data.</text>
</comment>
<organism evidence="9 10">
    <name type="scientific">Bacillus toyonensis</name>
    <dbReference type="NCBI Taxonomy" id="155322"/>
    <lineage>
        <taxon>Bacteria</taxon>
        <taxon>Bacillati</taxon>
        <taxon>Bacillota</taxon>
        <taxon>Bacilli</taxon>
        <taxon>Bacillales</taxon>
        <taxon>Bacillaceae</taxon>
        <taxon>Bacillus</taxon>
        <taxon>Bacillus cereus group</taxon>
    </lineage>
</organism>
<evidence type="ECO:0000256" key="6">
    <source>
        <dbReference type="ARBA" id="ARBA00023163"/>
    </source>
</evidence>
<dbReference type="RefSeq" id="WP_098227677.1">
    <property type="nucleotide sequence ID" value="NZ_NUBY01000225.1"/>
</dbReference>
<dbReference type="PROSITE" id="PS51740">
    <property type="entry name" value="SPOVT_ABRB"/>
    <property type="match status" value="1"/>
</dbReference>
<dbReference type="InterPro" id="IPR007159">
    <property type="entry name" value="SpoVT-AbrB_dom"/>
</dbReference>
<dbReference type="InterPro" id="IPR037914">
    <property type="entry name" value="SpoVT-AbrB_sf"/>
</dbReference>
<dbReference type="Pfam" id="PF04014">
    <property type="entry name" value="MazE_antitoxin"/>
    <property type="match status" value="1"/>
</dbReference>
<dbReference type="EMBL" id="NUBY01000225">
    <property type="protein sequence ID" value="PEP92128.1"/>
    <property type="molecule type" value="Genomic_DNA"/>
</dbReference>
<dbReference type="AlphaFoldDB" id="A0A2A8H7V7"/>
<evidence type="ECO:0000313" key="10">
    <source>
        <dbReference type="Proteomes" id="UP000220841"/>
    </source>
</evidence>
<dbReference type="FunFam" id="2.10.260.10:FF:000001">
    <property type="entry name" value="Stage V sporulation protein T"/>
    <property type="match status" value="1"/>
</dbReference>
<evidence type="ECO:0000313" key="9">
    <source>
        <dbReference type="EMBL" id="PEP92128.1"/>
    </source>
</evidence>
<keyword evidence="2" id="KW-0749">Sporulation</keyword>
<sequence length="92" mass="10144">MKSTGITRKVDELGRVVIPKELRDTLGIREKTPLEIYVDGEKIILKKYEAGGTCAITGEVSNQNVSLANGKITLSPEGMKLLINELEQFLVK</sequence>
<evidence type="ECO:0000256" key="2">
    <source>
        <dbReference type="ARBA" id="ARBA00022969"/>
    </source>
</evidence>
<keyword evidence="5" id="KW-0010">Activator</keyword>
<dbReference type="GO" id="GO:0030435">
    <property type="term" value="P:sporulation resulting in formation of a cellular spore"/>
    <property type="evidence" value="ECO:0007669"/>
    <property type="project" value="UniProtKB-KW"/>
</dbReference>
<dbReference type="GO" id="GO:0003677">
    <property type="term" value="F:DNA binding"/>
    <property type="evidence" value="ECO:0007669"/>
    <property type="project" value="UniProtKB-UniRule"/>
</dbReference>
<reference evidence="9 10" key="1">
    <citation type="submission" date="2017-09" db="EMBL/GenBank/DDBJ databases">
        <title>Large-scale bioinformatics analysis of Bacillus genomes uncovers conserved roles of natural products in bacterial physiology.</title>
        <authorList>
            <consortium name="Agbiome Team Llc"/>
            <person name="Bleich R.M."/>
            <person name="Grubbs K.J."/>
            <person name="Santa Maria K.C."/>
            <person name="Allen S.E."/>
            <person name="Farag S."/>
            <person name="Shank E.A."/>
            <person name="Bowers A."/>
        </authorList>
    </citation>
    <scope>NUCLEOTIDE SEQUENCE [LARGE SCALE GENOMIC DNA]</scope>
    <source>
        <strain evidence="9 10">AFS021349</strain>
    </source>
</reference>
<proteinExistence type="predicted"/>
<accession>A0A2A8H7V7</accession>
<dbReference type="PANTHER" id="PTHR36432:SF4">
    <property type="entry name" value="TRANSITION STATE REGULATOR ABH-RELATED"/>
    <property type="match status" value="1"/>
</dbReference>
<gene>
    <name evidence="9" type="ORF">CN585_27615</name>
</gene>
<evidence type="ECO:0000259" key="8">
    <source>
        <dbReference type="PROSITE" id="PS51740"/>
    </source>
</evidence>
<keyword evidence="6" id="KW-0804">Transcription</keyword>
<dbReference type="NCBIfam" id="TIGR01439">
    <property type="entry name" value="lp_hng_hel_AbrB"/>
    <property type="match status" value="1"/>
</dbReference>
<dbReference type="Proteomes" id="UP000220841">
    <property type="component" value="Unassembled WGS sequence"/>
</dbReference>
<dbReference type="Gene3D" id="2.10.260.10">
    <property type="match status" value="1"/>
</dbReference>
<dbReference type="InterPro" id="IPR040678">
    <property type="entry name" value="AbrB_C"/>
</dbReference>
<dbReference type="SUPFAM" id="SSF89447">
    <property type="entry name" value="AbrB/MazE/MraZ-like"/>
    <property type="match status" value="1"/>
</dbReference>
<evidence type="ECO:0000256" key="7">
    <source>
        <dbReference type="PROSITE-ProRule" id="PRU01076"/>
    </source>
</evidence>
<dbReference type="PANTHER" id="PTHR36432">
    <property type="match status" value="1"/>
</dbReference>
<dbReference type="SMART" id="SM00966">
    <property type="entry name" value="SpoVT_AbrB"/>
    <property type="match status" value="1"/>
</dbReference>
<evidence type="ECO:0000256" key="3">
    <source>
        <dbReference type="ARBA" id="ARBA00023015"/>
    </source>
</evidence>